<dbReference type="InterPro" id="IPR014729">
    <property type="entry name" value="Rossmann-like_a/b/a_fold"/>
</dbReference>
<name>X1LM06_9ZZZZ</name>
<feature type="non-terminal residue" evidence="1">
    <location>
        <position position="1"/>
    </location>
</feature>
<sequence length="54" mass="6125">ARKAKIKTWTAADLTPNVERSRFGLQGSPTRVHKVTVPTEKGRKGEIFKQNLNY</sequence>
<reference evidence="1" key="1">
    <citation type="journal article" date="2014" name="Front. Microbiol.">
        <title>High frequency of phylogenetically diverse reductive dehalogenase-homologous genes in deep subseafloor sedimentary metagenomes.</title>
        <authorList>
            <person name="Kawai M."/>
            <person name="Futagami T."/>
            <person name="Toyoda A."/>
            <person name="Takaki Y."/>
            <person name="Nishi S."/>
            <person name="Hori S."/>
            <person name="Arai W."/>
            <person name="Tsubouchi T."/>
            <person name="Morono Y."/>
            <person name="Uchiyama I."/>
            <person name="Ito T."/>
            <person name="Fujiyama A."/>
            <person name="Inagaki F."/>
            <person name="Takami H."/>
        </authorList>
    </citation>
    <scope>NUCLEOTIDE SEQUENCE</scope>
    <source>
        <strain evidence="1">Expedition CK06-06</strain>
    </source>
</reference>
<dbReference type="EMBL" id="BARV01021113">
    <property type="protein sequence ID" value="GAI20113.1"/>
    <property type="molecule type" value="Genomic_DNA"/>
</dbReference>
<gene>
    <name evidence="1" type="ORF">S06H3_35056</name>
</gene>
<protein>
    <submittedName>
        <fullName evidence="1">Uncharacterized protein</fullName>
    </submittedName>
</protein>
<dbReference type="Gene3D" id="3.40.50.620">
    <property type="entry name" value="HUPs"/>
    <property type="match status" value="1"/>
</dbReference>
<comment type="caution">
    <text evidence="1">The sequence shown here is derived from an EMBL/GenBank/DDBJ whole genome shotgun (WGS) entry which is preliminary data.</text>
</comment>
<accession>X1LM06</accession>
<dbReference type="AlphaFoldDB" id="X1LM06"/>
<organism evidence="1">
    <name type="scientific">marine sediment metagenome</name>
    <dbReference type="NCBI Taxonomy" id="412755"/>
    <lineage>
        <taxon>unclassified sequences</taxon>
        <taxon>metagenomes</taxon>
        <taxon>ecological metagenomes</taxon>
    </lineage>
</organism>
<proteinExistence type="predicted"/>
<evidence type="ECO:0000313" key="1">
    <source>
        <dbReference type="EMBL" id="GAI20113.1"/>
    </source>
</evidence>